<dbReference type="CDD" id="cd01949">
    <property type="entry name" value="GGDEF"/>
    <property type="match status" value="1"/>
</dbReference>
<dbReference type="InterPro" id="IPR006675">
    <property type="entry name" value="HDIG_dom"/>
</dbReference>
<dbReference type="CDD" id="cd00077">
    <property type="entry name" value="HDc"/>
    <property type="match status" value="1"/>
</dbReference>
<dbReference type="Pfam" id="PF13487">
    <property type="entry name" value="HD_5"/>
    <property type="match status" value="1"/>
</dbReference>
<evidence type="ECO:0000259" key="3">
    <source>
        <dbReference type="PROSITE" id="PS51831"/>
    </source>
</evidence>
<keyword evidence="6" id="KW-1185">Reference proteome</keyword>
<keyword evidence="1" id="KW-1133">Transmembrane helix</keyword>
<name>A0AAX2ZC51_9FIRM</name>
<feature type="domain" description="HD" evidence="3">
    <location>
        <begin position="391"/>
        <end position="513"/>
    </location>
</feature>
<dbReference type="InterPro" id="IPR006674">
    <property type="entry name" value="HD_domain"/>
</dbReference>
<evidence type="ECO:0000259" key="4">
    <source>
        <dbReference type="PROSITE" id="PS51832"/>
    </source>
</evidence>
<dbReference type="Gene3D" id="3.30.70.270">
    <property type="match status" value="1"/>
</dbReference>
<dbReference type="InterPro" id="IPR000160">
    <property type="entry name" value="GGDEF_dom"/>
</dbReference>
<dbReference type="InterPro" id="IPR037522">
    <property type="entry name" value="HD_GYP_dom"/>
</dbReference>
<feature type="transmembrane region" description="Helical" evidence="1">
    <location>
        <begin position="44"/>
        <end position="66"/>
    </location>
</feature>
<evidence type="ECO:0000259" key="2">
    <source>
        <dbReference type="PROSITE" id="PS50887"/>
    </source>
</evidence>
<dbReference type="NCBIfam" id="TIGR00277">
    <property type="entry name" value="HDIG"/>
    <property type="match status" value="1"/>
</dbReference>
<sequence length="579" mass="66457">MNKFDYERKLKILEILVGLKFLYIILATLNIISYYNVSLDTESILIVLIFVCCIGPFMVFCSKMMYGDTEKNFLNMPTIYNLIEILILLGLFIILMSKTGGSNSSFKYISTIIILICSIQYKKEISFTITIAVSLIILAFNRINVDYTQLISYMDTARHFEGDIILVSSLLITSFILSLYINIENEYNLKLKELAVKDGLTGLLNHRSFQDVLDTYITDSQKEDKEVSLLFMDIDNFKNYNDINGHQKGDWLLTRLGEILRNTVDDLGVVARYGGEEFAIILYDQTEEAALNLGELIRQNIQQTYFTGQELQPNKNITVSIGVSTYPKVAKNKKQLIELADNALYRAKSFDKNRVERYYNILDEIDSSIDKKALESIANILNKINKKDKYTYGHSERVVIYAKKFATYLDMDEKSKKDLLLAAYLHDIGKLEISKELLNKREKLSQSEFNILRQHPTLGADLVSNIEAFNAVVPVIKYHHEKYDGSGYPNNIKGNEIPYLARVLTIIDSFDAMTSKRPYNVRKDYNQAIIELKKCAGTHFDVELVSKFIDMLQSDMIKKKEPDCLRNILPLMNDVNRSA</sequence>
<dbReference type="EMBL" id="CP081135">
    <property type="protein sequence ID" value="UEL46255.1"/>
    <property type="molecule type" value="Genomic_DNA"/>
</dbReference>
<dbReference type="InterPro" id="IPR029787">
    <property type="entry name" value="Nucleotide_cyclase"/>
</dbReference>
<keyword evidence="5" id="KW-0548">Nucleotidyltransferase</keyword>
<feature type="domain" description="HD-GYP" evidence="4">
    <location>
        <begin position="369"/>
        <end position="564"/>
    </location>
</feature>
<dbReference type="NCBIfam" id="TIGR00254">
    <property type="entry name" value="GGDEF"/>
    <property type="match status" value="1"/>
</dbReference>
<accession>A0AAX2ZC51</accession>
<protein>
    <submittedName>
        <fullName evidence="5">Diguanylate cyclase</fullName>
        <ecNumber evidence="5">2.7.7.65</ecNumber>
    </submittedName>
</protein>
<feature type="transmembrane region" description="Helical" evidence="1">
    <location>
        <begin position="12"/>
        <end position="32"/>
    </location>
</feature>
<dbReference type="SMART" id="SM00267">
    <property type="entry name" value="GGDEF"/>
    <property type="match status" value="1"/>
</dbReference>
<dbReference type="PROSITE" id="PS51832">
    <property type="entry name" value="HD_GYP"/>
    <property type="match status" value="1"/>
</dbReference>
<dbReference type="PROSITE" id="PS50887">
    <property type="entry name" value="GGDEF"/>
    <property type="match status" value="1"/>
</dbReference>
<dbReference type="InterPro" id="IPR003607">
    <property type="entry name" value="HD/PDEase_dom"/>
</dbReference>
<dbReference type="InterPro" id="IPR043128">
    <property type="entry name" value="Rev_trsase/Diguanyl_cyclase"/>
</dbReference>
<feature type="domain" description="GGDEF" evidence="2">
    <location>
        <begin position="225"/>
        <end position="360"/>
    </location>
</feature>
<evidence type="ECO:0000313" key="5">
    <source>
        <dbReference type="EMBL" id="UEL46255.1"/>
    </source>
</evidence>
<keyword evidence="1" id="KW-0812">Transmembrane</keyword>
<keyword evidence="5" id="KW-0808">Transferase</keyword>
<dbReference type="PROSITE" id="PS51831">
    <property type="entry name" value="HD"/>
    <property type="match status" value="1"/>
</dbReference>
<dbReference type="FunFam" id="3.30.70.270:FF:000001">
    <property type="entry name" value="Diguanylate cyclase domain protein"/>
    <property type="match status" value="1"/>
</dbReference>
<dbReference type="SUPFAM" id="SSF109604">
    <property type="entry name" value="HD-domain/PDEase-like"/>
    <property type="match status" value="1"/>
</dbReference>
<dbReference type="Pfam" id="PF00990">
    <property type="entry name" value="GGDEF"/>
    <property type="match status" value="1"/>
</dbReference>
<dbReference type="SUPFAM" id="SSF55073">
    <property type="entry name" value="Nucleotide cyclase"/>
    <property type="match status" value="1"/>
</dbReference>
<feature type="transmembrane region" description="Helical" evidence="1">
    <location>
        <begin position="164"/>
        <end position="183"/>
    </location>
</feature>
<reference evidence="5 6" key="1">
    <citation type="journal article" date="2023" name="Int. J. Syst. Evol. Microbiol.">
        <title>Terrisporobacter hibernicus sp. nov., isolated from bovine faeces in Northern Ireland.</title>
        <authorList>
            <person name="Mitchell M."/>
            <person name="Nguyen S.V."/>
            <person name="Connor M."/>
            <person name="Fairley D.J."/>
            <person name="Donoghue O."/>
            <person name="Marshall H."/>
            <person name="Koolman L."/>
            <person name="McMullan G."/>
            <person name="Schaffer K.E."/>
            <person name="McGrath J.W."/>
            <person name="Fanning S."/>
        </authorList>
    </citation>
    <scope>NUCLEOTIDE SEQUENCE [LARGE SCALE GENOMIC DNA]</scope>
    <source>
        <strain evidence="5 6">MCA3</strain>
    </source>
</reference>
<dbReference type="RefSeq" id="WP_228415237.1">
    <property type="nucleotide sequence ID" value="NZ_CP081135.1"/>
</dbReference>
<proteinExistence type="predicted"/>
<dbReference type="Gene3D" id="1.10.3210.10">
    <property type="entry name" value="Hypothetical protein af1432"/>
    <property type="match status" value="1"/>
</dbReference>
<organism evidence="5 6">
    <name type="scientific">Terrisporobacter hibernicus</name>
    <dbReference type="NCBI Taxonomy" id="2813371"/>
    <lineage>
        <taxon>Bacteria</taxon>
        <taxon>Bacillati</taxon>
        <taxon>Bacillota</taxon>
        <taxon>Clostridia</taxon>
        <taxon>Peptostreptococcales</taxon>
        <taxon>Peptostreptococcaceae</taxon>
        <taxon>Terrisporobacter</taxon>
    </lineage>
</organism>
<evidence type="ECO:0000256" key="1">
    <source>
        <dbReference type="SAM" id="Phobius"/>
    </source>
</evidence>
<dbReference type="PANTHER" id="PTHR43155">
    <property type="entry name" value="CYCLIC DI-GMP PHOSPHODIESTERASE PA4108-RELATED"/>
    <property type="match status" value="1"/>
</dbReference>
<dbReference type="EC" id="2.7.7.65" evidence="5"/>
<dbReference type="Proteomes" id="UP001198983">
    <property type="component" value="Chromosome"/>
</dbReference>
<evidence type="ECO:0000313" key="6">
    <source>
        <dbReference type="Proteomes" id="UP001198983"/>
    </source>
</evidence>
<dbReference type="PANTHER" id="PTHR43155:SF2">
    <property type="entry name" value="CYCLIC DI-GMP PHOSPHODIESTERASE PA4108"/>
    <property type="match status" value="1"/>
</dbReference>
<gene>
    <name evidence="5" type="ORF">JW646_11375</name>
</gene>
<dbReference type="AlphaFoldDB" id="A0AAX2ZC51"/>
<feature type="transmembrane region" description="Helical" evidence="1">
    <location>
        <begin position="125"/>
        <end position="143"/>
    </location>
</feature>
<dbReference type="KEGG" id="tem:JW646_11375"/>
<dbReference type="GO" id="GO:0052621">
    <property type="term" value="F:diguanylate cyclase activity"/>
    <property type="evidence" value="ECO:0007669"/>
    <property type="project" value="UniProtKB-EC"/>
</dbReference>
<dbReference type="SMART" id="SM00471">
    <property type="entry name" value="HDc"/>
    <property type="match status" value="1"/>
</dbReference>
<keyword evidence="1" id="KW-0472">Membrane</keyword>
<feature type="transmembrane region" description="Helical" evidence="1">
    <location>
        <begin position="78"/>
        <end position="97"/>
    </location>
</feature>